<comment type="caution">
    <text evidence="2">The sequence shown here is derived from an EMBL/GenBank/DDBJ whole genome shotgun (WGS) entry which is preliminary data.</text>
</comment>
<keyword evidence="3" id="KW-1185">Reference proteome</keyword>
<feature type="signal peptide" evidence="1">
    <location>
        <begin position="1"/>
        <end position="19"/>
    </location>
</feature>
<gene>
    <name evidence="2" type="ORF">PMAYCL1PPCAC_28754</name>
</gene>
<sequence>HRASLILHPVLLFRWSSFSLDTNSIDASSSSLVSVSWVPSSPSLLSSSSVDYANPVVRGRRRQLLLLPPYLPCRSLSHPPTRTKYRSRSERRRWNISTIAIRMSSLRQFRSPPSMILPLQPICDEYISSCRFYSFRCFHSIIYLYLLMINCF</sequence>
<evidence type="ECO:0000313" key="2">
    <source>
        <dbReference type="EMBL" id="GMR58559.1"/>
    </source>
</evidence>
<protein>
    <submittedName>
        <fullName evidence="2">Uncharacterized protein</fullName>
    </submittedName>
</protein>
<evidence type="ECO:0000256" key="1">
    <source>
        <dbReference type="SAM" id="SignalP"/>
    </source>
</evidence>
<dbReference type="AlphaFoldDB" id="A0AAN5IBG5"/>
<feature type="non-terminal residue" evidence="2">
    <location>
        <position position="152"/>
    </location>
</feature>
<name>A0AAN5IBG5_9BILA</name>
<feature type="non-terminal residue" evidence="2">
    <location>
        <position position="1"/>
    </location>
</feature>
<proteinExistence type="predicted"/>
<accession>A0AAN5IBG5</accession>
<dbReference type="Proteomes" id="UP001328107">
    <property type="component" value="Unassembled WGS sequence"/>
</dbReference>
<dbReference type="EMBL" id="BTRK01000006">
    <property type="protein sequence ID" value="GMR58559.1"/>
    <property type="molecule type" value="Genomic_DNA"/>
</dbReference>
<reference evidence="3" key="1">
    <citation type="submission" date="2022-10" db="EMBL/GenBank/DDBJ databases">
        <title>Genome assembly of Pristionchus species.</title>
        <authorList>
            <person name="Yoshida K."/>
            <person name="Sommer R.J."/>
        </authorList>
    </citation>
    <scope>NUCLEOTIDE SEQUENCE [LARGE SCALE GENOMIC DNA]</scope>
    <source>
        <strain evidence="3">RS5460</strain>
    </source>
</reference>
<organism evidence="2 3">
    <name type="scientific">Pristionchus mayeri</name>
    <dbReference type="NCBI Taxonomy" id="1317129"/>
    <lineage>
        <taxon>Eukaryota</taxon>
        <taxon>Metazoa</taxon>
        <taxon>Ecdysozoa</taxon>
        <taxon>Nematoda</taxon>
        <taxon>Chromadorea</taxon>
        <taxon>Rhabditida</taxon>
        <taxon>Rhabditina</taxon>
        <taxon>Diplogasteromorpha</taxon>
        <taxon>Diplogasteroidea</taxon>
        <taxon>Neodiplogasteridae</taxon>
        <taxon>Pristionchus</taxon>
    </lineage>
</organism>
<evidence type="ECO:0000313" key="3">
    <source>
        <dbReference type="Proteomes" id="UP001328107"/>
    </source>
</evidence>
<keyword evidence="1" id="KW-0732">Signal</keyword>
<feature type="chain" id="PRO_5042967804" evidence="1">
    <location>
        <begin position="20"/>
        <end position="152"/>
    </location>
</feature>